<accession>C6V4J5</accession>
<gene>
    <name evidence="1" type="ordered locus">NRI_0325</name>
</gene>
<name>C6V4J5_NEORI</name>
<evidence type="ECO:0000313" key="1">
    <source>
        <dbReference type="EMBL" id="ACT69314.1"/>
    </source>
</evidence>
<protein>
    <submittedName>
        <fullName evidence="1">Uncharacterized protein</fullName>
    </submittedName>
</protein>
<dbReference type="STRING" id="434131.NRI_0325"/>
<proteinExistence type="predicted"/>
<dbReference type="Proteomes" id="UP000001627">
    <property type="component" value="Chromosome"/>
</dbReference>
<sequence>MIFLVVDTKLNDPCCFLLWLVCFSSFQDFTRMCVRISRLVE</sequence>
<dbReference type="HOGENOM" id="CLU_3273360_0_0_5"/>
<dbReference type="EMBL" id="CP001431">
    <property type="protein sequence ID" value="ACT69314.1"/>
    <property type="molecule type" value="Genomic_DNA"/>
</dbReference>
<dbReference type="AlphaFoldDB" id="C6V4J5"/>
<keyword evidence="2" id="KW-1185">Reference proteome</keyword>
<reference evidence="1 2" key="1">
    <citation type="journal article" date="2009" name="Nucleic Acids Res.">
        <title>Analysis of complete genome sequence of Neorickettsia risticii: causative agent of Potomac horse fever.</title>
        <authorList>
            <person name="Lin M."/>
            <person name="Zhang C."/>
            <person name="Gibson K."/>
            <person name="Rikihisa Y."/>
        </authorList>
    </citation>
    <scope>NUCLEOTIDE SEQUENCE [LARGE SCALE GENOMIC DNA]</scope>
    <source>
        <strain evidence="1 2">Illinois</strain>
    </source>
</reference>
<evidence type="ECO:0000313" key="2">
    <source>
        <dbReference type="Proteomes" id="UP000001627"/>
    </source>
</evidence>
<dbReference type="KEGG" id="nri:NRI_0325"/>
<organism evidence="1 2">
    <name type="scientific">Neorickettsia risticii (strain Illinois)</name>
    <dbReference type="NCBI Taxonomy" id="434131"/>
    <lineage>
        <taxon>Bacteria</taxon>
        <taxon>Pseudomonadati</taxon>
        <taxon>Pseudomonadota</taxon>
        <taxon>Alphaproteobacteria</taxon>
        <taxon>Rickettsiales</taxon>
        <taxon>Anaplasmataceae</taxon>
        <taxon>Neorickettsia</taxon>
    </lineage>
</organism>